<dbReference type="InterPro" id="IPR013087">
    <property type="entry name" value="Znf_C2H2_type"/>
</dbReference>
<evidence type="ECO:0000313" key="5">
    <source>
        <dbReference type="WBParaSite" id="HPBE_0001567801-mRNA-1"/>
    </source>
</evidence>
<keyword evidence="4" id="KW-1185">Reference proteome</keyword>
<gene>
    <name evidence="3" type="ORF">HPBE_LOCUS15677</name>
</gene>
<dbReference type="WBParaSite" id="HPBE_0001567801-mRNA-1">
    <property type="protein sequence ID" value="HPBE_0001567801-mRNA-1"/>
    <property type="gene ID" value="HPBE_0001567801"/>
</dbReference>
<protein>
    <submittedName>
        <fullName evidence="5">C2H2-type domain-containing protein</fullName>
    </submittedName>
</protein>
<feature type="compositionally biased region" description="Basic residues" evidence="1">
    <location>
        <begin position="173"/>
        <end position="189"/>
    </location>
</feature>
<dbReference type="PROSITE" id="PS00028">
    <property type="entry name" value="ZINC_FINGER_C2H2_1"/>
    <property type="match status" value="1"/>
</dbReference>
<reference evidence="3 4" key="1">
    <citation type="submission" date="2018-11" db="EMBL/GenBank/DDBJ databases">
        <authorList>
            <consortium name="Pathogen Informatics"/>
        </authorList>
    </citation>
    <scope>NUCLEOTIDE SEQUENCE [LARGE SCALE GENOMIC DNA]</scope>
</reference>
<feature type="compositionally biased region" description="Polar residues" evidence="1">
    <location>
        <begin position="151"/>
        <end position="172"/>
    </location>
</feature>
<dbReference type="Proteomes" id="UP000050761">
    <property type="component" value="Unassembled WGS sequence"/>
</dbReference>
<evidence type="ECO:0000259" key="2">
    <source>
        <dbReference type="PROSITE" id="PS00028"/>
    </source>
</evidence>
<proteinExistence type="predicted"/>
<dbReference type="EMBL" id="UZAH01028983">
    <property type="protein sequence ID" value="VDP03546.1"/>
    <property type="molecule type" value="Genomic_DNA"/>
</dbReference>
<feature type="region of interest" description="Disordered" evidence="1">
    <location>
        <begin position="122"/>
        <end position="189"/>
    </location>
</feature>
<sequence length="189" mass="21184">MSTLTERKALAKERISAWKEAGLITQQLVEVTEDLLDYLPENINFCVFCEKDMKFPLALRDHLRAVHPEEFKRRNNLELADRERMKNISIDCSLVPKPVSPGEWRIYEAIVWELTAKGVSIHKPHTRPSSKELGRQAPSAGCVTPAGQLPCSDQPSTSSAQQEAAIASTNGGTRRRRKSGRHSKTPPLE</sequence>
<feature type="domain" description="C2H2-type" evidence="2">
    <location>
        <begin position="46"/>
        <end position="67"/>
    </location>
</feature>
<reference evidence="5" key="2">
    <citation type="submission" date="2019-09" db="UniProtKB">
        <authorList>
            <consortium name="WormBaseParasite"/>
        </authorList>
    </citation>
    <scope>IDENTIFICATION</scope>
</reference>
<evidence type="ECO:0000313" key="4">
    <source>
        <dbReference type="Proteomes" id="UP000050761"/>
    </source>
</evidence>
<name>A0A183G2V7_HELPZ</name>
<evidence type="ECO:0000256" key="1">
    <source>
        <dbReference type="SAM" id="MobiDB-lite"/>
    </source>
</evidence>
<organism evidence="4 5">
    <name type="scientific">Heligmosomoides polygyrus</name>
    <name type="common">Parasitic roundworm</name>
    <dbReference type="NCBI Taxonomy" id="6339"/>
    <lineage>
        <taxon>Eukaryota</taxon>
        <taxon>Metazoa</taxon>
        <taxon>Ecdysozoa</taxon>
        <taxon>Nematoda</taxon>
        <taxon>Chromadorea</taxon>
        <taxon>Rhabditida</taxon>
        <taxon>Rhabditina</taxon>
        <taxon>Rhabditomorpha</taxon>
        <taxon>Strongyloidea</taxon>
        <taxon>Heligmosomidae</taxon>
        <taxon>Heligmosomoides</taxon>
    </lineage>
</organism>
<dbReference type="AlphaFoldDB" id="A0A183G2V7"/>
<accession>A0A3P8E8P4</accession>
<evidence type="ECO:0000313" key="3">
    <source>
        <dbReference type="EMBL" id="VDP03546.1"/>
    </source>
</evidence>
<accession>A0A183G2V7</accession>